<dbReference type="OrthoDB" id="6142323at2759"/>
<keyword evidence="3" id="KW-1185">Reference proteome</keyword>
<evidence type="ECO:0000313" key="3">
    <source>
        <dbReference type="Proteomes" id="UP000281553"/>
    </source>
</evidence>
<evidence type="ECO:0000256" key="1">
    <source>
        <dbReference type="SAM" id="Phobius"/>
    </source>
</evidence>
<feature type="transmembrane region" description="Helical" evidence="1">
    <location>
        <begin position="62"/>
        <end position="81"/>
    </location>
</feature>
<name>A0A3P6QXG5_DIBLA</name>
<dbReference type="EMBL" id="UYRU01003747">
    <property type="protein sequence ID" value="VDK36391.1"/>
    <property type="molecule type" value="Genomic_DNA"/>
</dbReference>
<accession>A0A3P6QXG5</accession>
<evidence type="ECO:0000313" key="2">
    <source>
        <dbReference type="EMBL" id="VDK36391.1"/>
    </source>
</evidence>
<protein>
    <submittedName>
        <fullName evidence="2">Uncharacterized protein</fullName>
    </submittedName>
</protein>
<proteinExistence type="predicted"/>
<reference evidence="2 3" key="1">
    <citation type="submission" date="2018-11" db="EMBL/GenBank/DDBJ databases">
        <authorList>
            <consortium name="Pathogen Informatics"/>
        </authorList>
    </citation>
    <scope>NUCLEOTIDE SEQUENCE [LARGE SCALE GENOMIC DNA]</scope>
</reference>
<organism evidence="2 3">
    <name type="scientific">Dibothriocephalus latus</name>
    <name type="common">Fish tapeworm</name>
    <name type="synonym">Diphyllobothrium latum</name>
    <dbReference type="NCBI Taxonomy" id="60516"/>
    <lineage>
        <taxon>Eukaryota</taxon>
        <taxon>Metazoa</taxon>
        <taxon>Spiralia</taxon>
        <taxon>Lophotrochozoa</taxon>
        <taxon>Platyhelminthes</taxon>
        <taxon>Cestoda</taxon>
        <taxon>Eucestoda</taxon>
        <taxon>Diphyllobothriidea</taxon>
        <taxon>Diphyllobothriidae</taxon>
        <taxon>Dibothriocephalus</taxon>
    </lineage>
</organism>
<keyword evidence="1" id="KW-1133">Transmembrane helix</keyword>
<gene>
    <name evidence="2" type="ORF">DILT_LOCUS767</name>
</gene>
<keyword evidence="1" id="KW-0812">Transmembrane</keyword>
<dbReference type="AlphaFoldDB" id="A0A3P6QXG5"/>
<sequence length="121" mass="14104">MQRLHNNKACGEDDIPVEIETLAPRRHKVIMQAWREEAVHDDWGSGILVAVRKKKDMKKRENYEGISLIDVAATIFATVLLRRFQFALDSRKWSNQTRLHAGRGCADQIFMLRCILEFRHS</sequence>
<keyword evidence="1" id="KW-0472">Membrane</keyword>
<dbReference type="Proteomes" id="UP000281553">
    <property type="component" value="Unassembled WGS sequence"/>
</dbReference>